<comment type="caution">
    <text evidence="2">The sequence shown here is derived from an EMBL/GenBank/DDBJ whole genome shotgun (WGS) entry which is preliminary data.</text>
</comment>
<sequence>MGIRREAAVLLAALGTLAAGSSVVAATAWAGPPLNVEVGEAQCLHADSPLIPAPLKGAYPMVTLKMSSTAKENERTDYSVAVNGTERAFGTVAGGGTAVNSISVDNGKPSRVVVTSGKSIVLDRMVTGRC</sequence>
<protein>
    <submittedName>
        <fullName evidence="2">Uncharacterized protein</fullName>
    </submittedName>
</protein>
<proteinExistence type="predicted"/>
<feature type="signal peptide" evidence="1">
    <location>
        <begin position="1"/>
        <end position="25"/>
    </location>
</feature>
<organism evidence="2 3">
    <name type="scientific">Saccharopolyspora oryzae</name>
    <dbReference type="NCBI Taxonomy" id="2997343"/>
    <lineage>
        <taxon>Bacteria</taxon>
        <taxon>Bacillati</taxon>
        <taxon>Actinomycetota</taxon>
        <taxon>Actinomycetes</taxon>
        <taxon>Pseudonocardiales</taxon>
        <taxon>Pseudonocardiaceae</taxon>
        <taxon>Saccharopolyspora</taxon>
    </lineage>
</organism>
<keyword evidence="3" id="KW-1185">Reference proteome</keyword>
<dbReference type="EMBL" id="JAQGLA010000011">
    <property type="protein sequence ID" value="MDA3625865.1"/>
    <property type="molecule type" value="Genomic_DNA"/>
</dbReference>
<name>A0ABT4UVY9_9PSEU</name>
<gene>
    <name evidence="2" type="ORF">OU415_10485</name>
</gene>
<accession>A0ABT4UVY9</accession>
<keyword evidence="1" id="KW-0732">Signal</keyword>
<reference evidence="2 3" key="1">
    <citation type="submission" date="2022-11" db="EMBL/GenBank/DDBJ databases">
        <title>Draft genome sequence of Saccharopolyspora sp. WRP15-2 isolated from rhizosphere soils of wild rice in Thailand.</title>
        <authorList>
            <person name="Duangmal K."/>
            <person name="Kammanee S."/>
            <person name="Muangham S."/>
        </authorList>
    </citation>
    <scope>NUCLEOTIDE SEQUENCE [LARGE SCALE GENOMIC DNA]</scope>
    <source>
        <strain evidence="2 3">WRP15-2</strain>
    </source>
</reference>
<dbReference type="Proteomes" id="UP001210380">
    <property type="component" value="Unassembled WGS sequence"/>
</dbReference>
<dbReference type="RefSeq" id="WP_270948439.1">
    <property type="nucleotide sequence ID" value="NZ_JAQGLA010000011.1"/>
</dbReference>
<evidence type="ECO:0000313" key="2">
    <source>
        <dbReference type="EMBL" id="MDA3625865.1"/>
    </source>
</evidence>
<evidence type="ECO:0000256" key="1">
    <source>
        <dbReference type="SAM" id="SignalP"/>
    </source>
</evidence>
<evidence type="ECO:0000313" key="3">
    <source>
        <dbReference type="Proteomes" id="UP001210380"/>
    </source>
</evidence>
<feature type="chain" id="PRO_5045485807" evidence="1">
    <location>
        <begin position="26"/>
        <end position="130"/>
    </location>
</feature>